<dbReference type="OrthoDB" id="435282at2759"/>
<dbReference type="Gene3D" id="3.30.70.1170">
    <property type="entry name" value="Sun protein, domain 3"/>
    <property type="match status" value="1"/>
</dbReference>
<gene>
    <name evidence="2" type="primary">NSUN5</name>
    <name evidence="2" type="ORF">NPIL_694841</name>
</gene>
<accession>A0A8X6P9H4</accession>
<evidence type="ECO:0000313" key="2">
    <source>
        <dbReference type="EMBL" id="GFT54540.1"/>
    </source>
</evidence>
<reference evidence="2" key="1">
    <citation type="submission" date="2020-08" db="EMBL/GenBank/DDBJ databases">
        <title>Multicomponent nature underlies the extraordinary mechanical properties of spider dragline silk.</title>
        <authorList>
            <person name="Kono N."/>
            <person name="Nakamura H."/>
            <person name="Mori M."/>
            <person name="Yoshida Y."/>
            <person name="Ohtoshi R."/>
            <person name="Malay A.D."/>
            <person name="Moran D.A.P."/>
            <person name="Tomita M."/>
            <person name="Numata K."/>
            <person name="Arakawa K."/>
        </authorList>
    </citation>
    <scope>NUCLEOTIDE SEQUENCE</scope>
</reference>
<proteinExistence type="predicted"/>
<dbReference type="AlphaFoldDB" id="A0A8X6P9H4"/>
<dbReference type="InterPro" id="IPR048889">
    <property type="entry name" value="NSUN5_RCM1_N"/>
</dbReference>
<comment type="caution">
    <text evidence="2">The sequence shown here is derived from an EMBL/GenBank/DDBJ whole genome shotgun (WGS) entry which is preliminary data.</text>
</comment>
<dbReference type="EMBL" id="BMAW01112801">
    <property type="protein sequence ID" value="GFT54540.1"/>
    <property type="molecule type" value="Genomic_DNA"/>
</dbReference>
<protein>
    <submittedName>
        <fullName evidence="2">Putative 28S rRNA-methyltransferase</fullName>
    </submittedName>
</protein>
<keyword evidence="3" id="KW-1185">Reference proteome</keyword>
<evidence type="ECO:0000313" key="3">
    <source>
        <dbReference type="Proteomes" id="UP000887013"/>
    </source>
</evidence>
<name>A0A8X6P9H4_NEPPI</name>
<feature type="domain" description="NSUN5/RCM1 N-terminal" evidence="1">
    <location>
        <begin position="56"/>
        <end position="124"/>
    </location>
</feature>
<dbReference type="Pfam" id="PF21153">
    <property type="entry name" value="NSUN5_N"/>
    <property type="match status" value="1"/>
</dbReference>
<dbReference type="Proteomes" id="UP000887013">
    <property type="component" value="Unassembled WGS sequence"/>
</dbReference>
<organism evidence="2 3">
    <name type="scientific">Nephila pilipes</name>
    <name type="common">Giant wood spider</name>
    <name type="synonym">Nephila maculata</name>
    <dbReference type="NCBI Taxonomy" id="299642"/>
    <lineage>
        <taxon>Eukaryota</taxon>
        <taxon>Metazoa</taxon>
        <taxon>Ecdysozoa</taxon>
        <taxon>Arthropoda</taxon>
        <taxon>Chelicerata</taxon>
        <taxon>Arachnida</taxon>
        <taxon>Araneae</taxon>
        <taxon>Araneomorphae</taxon>
        <taxon>Entelegynae</taxon>
        <taxon>Araneoidea</taxon>
        <taxon>Nephilidae</taxon>
        <taxon>Nephila</taxon>
    </lineage>
</organism>
<sequence length="182" mass="21137">MDPEERTFSHRAHLTKHQRLPRSYKEVEKILKDVKACKGNVKSLLNNSRLRGSVLKKVYALSVNVLRKRHLLDKIIQNTQLLEREQLLREDLAEILVYELIFGKGLPGESRPVAAVKKYRLKILDAYQEAIKFDSLSLEDLLTIPRYVRINTLRISVSDVVNNLTNAKYRHIQYGPETSEDE</sequence>
<evidence type="ECO:0000259" key="1">
    <source>
        <dbReference type="Pfam" id="PF21153"/>
    </source>
</evidence>